<evidence type="ECO:0000313" key="2">
    <source>
        <dbReference type="Proteomes" id="UP000198549"/>
    </source>
</evidence>
<reference evidence="1 2" key="1">
    <citation type="submission" date="2016-10" db="EMBL/GenBank/DDBJ databases">
        <authorList>
            <person name="de Groot N.N."/>
        </authorList>
    </citation>
    <scope>NUCLEOTIDE SEQUENCE [LARGE SCALE GENOMIC DNA]</scope>
    <source>
        <strain evidence="1 2">BS3776</strain>
    </source>
</reference>
<sequence length="33" mass="3931">MDGYGLKFQTDMTLIKVPEWNLVMIDLNQMTQR</sequence>
<dbReference type="Proteomes" id="UP000198549">
    <property type="component" value="Chromosome I"/>
</dbReference>
<organism evidence="1 2">
    <name type="scientific">Pseudomonas reinekei</name>
    <dbReference type="NCBI Taxonomy" id="395598"/>
    <lineage>
        <taxon>Bacteria</taxon>
        <taxon>Pseudomonadati</taxon>
        <taxon>Pseudomonadota</taxon>
        <taxon>Gammaproteobacteria</taxon>
        <taxon>Pseudomonadales</taxon>
        <taxon>Pseudomonadaceae</taxon>
        <taxon>Pseudomonas</taxon>
    </lineage>
</organism>
<dbReference type="EMBL" id="LT629709">
    <property type="protein sequence ID" value="SDP60582.1"/>
    <property type="molecule type" value="Genomic_DNA"/>
</dbReference>
<proteinExistence type="predicted"/>
<gene>
    <name evidence="1" type="ORF">SAMN04490202_5107</name>
</gene>
<dbReference type="AlphaFoldDB" id="A0A1H0U2R1"/>
<name>A0A1H0U2R1_PSERE</name>
<accession>A0A1H0U2R1</accession>
<evidence type="ECO:0000313" key="1">
    <source>
        <dbReference type="EMBL" id="SDP60582.1"/>
    </source>
</evidence>
<protein>
    <submittedName>
        <fullName evidence="1">Uncharacterized protein</fullName>
    </submittedName>
</protein>